<dbReference type="Pfam" id="PF13576">
    <property type="entry name" value="Pentapeptide_3"/>
    <property type="match status" value="1"/>
</dbReference>
<feature type="region of interest" description="Disordered" evidence="1">
    <location>
        <begin position="1"/>
        <end position="140"/>
    </location>
</feature>
<name>A0A7W3Y3Z8_9ACTN</name>
<proteinExistence type="predicted"/>
<protein>
    <recommendedName>
        <fullName evidence="4">Pentapeptide repeat-containing protein</fullName>
    </recommendedName>
</protein>
<feature type="non-terminal residue" evidence="2">
    <location>
        <position position="1"/>
    </location>
</feature>
<organism evidence="2 3">
    <name type="scientific">Streptomyces alkaliphilus</name>
    <dbReference type="NCBI Taxonomy" id="1472722"/>
    <lineage>
        <taxon>Bacteria</taxon>
        <taxon>Bacillati</taxon>
        <taxon>Actinomycetota</taxon>
        <taxon>Actinomycetes</taxon>
        <taxon>Kitasatosporales</taxon>
        <taxon>Streptomycetaceae</taxon>
        <taxon>Streptomyces</taxon>
    </lineage>
</organism>
<sequence>RQMFIRDSSWRGPWTARSSAPTSTGRRGPVGAGRSSSSGPSAGPSRPPVCGPSSSSSSTDHRPRPAPGRGLFEFSGFGDHPPGREEALSRAAAEPHAPCHPRQEAISGHRKRKSKGNLRPGPRRPCVTDANPASPPNASPPHWVRCGYDATAENPVGCRGIHVPDHTTCLAHLNDTDRTTYLNSLQPGADIDHRGTPFTPALLQQLLTALHDPTTNRPTLGDARFDEAWFSKDAWFSGASFSKDAWFGEVSFSKDAWFDGASFSENAHFGGVRFELVRWLGPLRCEGTVDLRSAVFGASVTVEISAGEVDLRGVRWESTAALRLRHATVDLSGAVLEHPLTVAAEPVPFTLPHGTVLSEGASTTSGTTPGGGIRLVDLSGVNAAHLNLMDVDLSECRFTGAVHLDQLTISGQIRFATPPTGWHRRGPLPARWSRREVLAEEHHWRAT</sequence>
<evidence type="ECO:0000313" key="3">
    <source>
        <dbReference type="Proteomes" id="UP000538929"/>
    </source>
</evidence>
<evidence type="ECO:0000256" key="1">
    <source>
        <dbReference type="SAM" id="MobiDB-lite"/>
    </source>
</evidence>
<dbReference type="EMBL" id="VKHT01001198">
    <property type="protein sequence ID" value="MBB0246895.1"/>
    <property type="molecule type" value="Genomic_DNA"/>
</dbReference>
<feature type="compositionally biased region" description="Low complexity" evidence="1">
    <location>
        <begin position="25"/>
        <end position="44"/>
    </location>
</feature>
<evidence type="ECO:0000313" key="2">
    <source>
        <dbReference type="EMBL" id="MBB0246895.1"/>
    </source>
</evidence>
<dbReference type="Proteomes" id="UP000538929">
    <property type="component" value="Unassembled WGS sequence"/>
</dbReference>
<evidence type="ECO:0008006" key="4">
    <source>
        <dbReference type="Google" id="ProtNLM"/>
    </source>
</evidence>
<dbReference type="Gene3D" id="2.160.20.80">
    <property type="entry name" value="E3 ubiquitin-protein ligase SopA"/>
    <property type="match status" value="1"/>
</dbReference>
<dbReference type="InterPro" id="IPR001646">
    <property type="entry name" value="5peptide_repeat"/>
</dbReference>
<comment type="caution">
    <text evidence="2">The sequence shown here is derived from an EMBL/GenBank/DDBJ whole genome shotgun (WGS) entry which is preliminary data.</text>
</comment>
<dbReference type="AlphaFoldDB" id="A0A7W3Y3Z8"/>
<reference evidence="3" key="1">
    <citation type="submission" date="2019-10" db="EMBL/GenBank/DDBJ databases">
        <title>Streptomyces sp. nov., a novel actinobacterium isolated from alkaline environment.</title>
        <authorList>
            <person name="Golinska P."/>
        </authorList>
    </citation>
    <scope>NUCLEOTIDE SEQUENCE [LARGE SCALE GENOMIC DNA]</scope>
    <source>
        <strain evidence="3">DSM 42118</strain>
    </source>
</reference>
<feature type="non-terminal residue" evidence="2">
    <location>
        <position position="447"/>
    </location>
</feature>
<keyword evidence="3" id="KW-1185">Reference proteome</keyword>
<gene>
    <name evidence="2" type="ORF">FNQ90_22915</name>
</gene>
<accession>A0A7W3Y3Z8</accession>